<dbReference type="PANTHER" id="PTHR46715">
    <property type="entry name" value="1-PHOSPHATIDYLINOSITOL 3-PHOSPHATE 5-KINASE"/>
    <property type="match status" value="1"/>
</dbReference>
<dbReference type="InterPro" id="IPR027409">
    <property type="entry name" value="GroEL-like_apical_dom_sf"/>
</dbReference>
<feature type="region of interest" description="Disordered" evidence="5">
    <location>
        <begin position="1"/>
        <end position="125"/>
    </location>
</feature>
<dbReference type="GO" id="GO:0031410">
    <property type="term" value="C:cytoplasmic vesicle"/>
    <property type="evidence" value="ECO:0007669"/>
    <property type="project" value="TreeGrafter"/>
</dbReference>
<dbReference type="FunFam" id="3.30.40.10:FF:000057">
    <property type="entry name" value="1-phosphatidylinositol 3-phosphate 5-kinase isoform X1"/>
    <property type="match status" value="1"/>
</dbReference>
<dbReference type="InterPro" id="IPR011011">
    <property type="entry name" value="Znf_FYVE_PHD"/>
</dbReference>
<dbReference type="PANTHER" id="PTHR46715:SF1">
    <property type="entry name" value="1-PHOSPHATIDYLINOSITOL 3-PHOSPHATE 5-KINASE"/>
    <property type="match status" value="1"/>
</dbReference>
<dbReference type="GO" id="GO:0052810">
    <property type="term" value="F:1-phosphatidylinositol-5-kinase activity"/>
    <property type="evidence" value="ECO:0007669"/>
    <property type="project" value="TreeGrafter"/>
</dbReference>
<gene>
    <name evidence="8" type="primary">PIKFYVE_1</name>
    <name evidence="8" type="ORF">GWK47_028460</name>
</gene>
<dbReference type="InterPro" id="IPR000306">
    <property type="entry name" value="Znf_FYVE"/>
</dbReference>
<dbReference type="InterPro" id="IPR000591">
    <property type="entry name" value="DEP_dom"/>
</dbReference>
<feature type="domain" description="DEP" evidence="7">
    <location>
        <begin position="337"/>
        <end position="412"/>
    </location>
</feature>
<evidence type="ECO:0000313" key="8">
    <source>
        <dbReference type="EMBL" id="KAG0730325.1"/>
    </source>
</evidence>
<dbReference type="Gene3D" id="1.10.10.10">
    <property type="entry name" value="Winged helix-like DNA-binding domain superfamily/Winged helix DNA-binding domain"/>
    <property type="match status" value="1"/>
</dbReference>
<feature type="region of interest" description="Disordered" evidence="5">
    <location>
        <begin position="450"/>
        <end position="471"/>
    </location>
</feature>
<feature type="domain" description="FYVE-type" evidence="6">
    <location>
        <begin position="159"/>
        <end position="214"/>
    </location>
</feature>
<dbReference type="OrthoDB" id="158357at2759"/>
<evidence type="ECO:0000259" key="6">
    <source>
        <dbReference type="PROSITE" id="PS50178"/>
    </source>
</evidence>
<dbReference type="EMBL" id="JACEEZ010000273">
    <property type="protein sequence ID" value="KAG0730325.1"/>
    <property type="molecule type" value="Genomic_DNA"/>
</dbReference>
<dbReference type="GO" id="GO:0000285">
    <property type="term" value="F:1-phosphatidylinositol-3-phosphate 5-kinase activity"/>
    <property type="evidence" value="ECO:0007669"/>
    <property type="project" value="InterPro"/>
</dbReference>
<dbReference type="GO" id="GO:1903426">
    <property type="term" value="P:regulation of reactive oxygen species biosynthetic process"/>
    <property type="evidence" value="ECO:0007669"/>
    <property type="project" value="TreeGrafter"/>
</dbReference>
<dbReference type="InterPro" id="IPR043548">
    <property type="entry name" value="PIKfyve"/>
</dbReference>
<dbReference type="Gene3D" id="3.50.7.10">
    <property type="entry name" value="GroEL"/>
    <property type="match status" value="1"/>
</dbReference>
<dbReference type="PROSITE" id="PS50186">
    <property type="entry name" value="DEP"/>
    <property type="match status" value="1"/>
</dbReference>
<evidence type="ECO:0000256" key="2">
    <source>
        <dbReference type="ARBA" id="ARBA00022771"/>
    </source>
</evidence>
<dbReference type="SUPFAM" id="SSF57903">
    <property type="entry name" value="FYVE/PHD zinc finger"/>
    <property type="match status" value="1"/>
</dbReference>
<proteinExistence type="predicted"/>
<dbReference type="GO" id="GO:0008270">
    <property type="term" value="F:zinc ion binding"/>
    <property type="evidence" value="ECO:0007669"/>
    <property type="project" value="UniProtKB-KW"/>
</dbReference>
<dbReference type="PROSITE" id="PS50178">
    <property type="entry name" value="ZF_FYVE"/>
    <property type="match status" value="1"/>
</dbReference>
<reference evidence="8" key="1">
    <citation type="submission" date="2020-07" db="EMBL/GenBank/DDBJ databases">
        <title>The High-quality genome of the commercially important snow crab, Chionoecetes opilio.</title>
        <authorList>
            <person name="Jeong J.-H."/>
            <person name="Ryu S."/>
        </authorList>
    </citation>
    <scope>NUCLEOTIDE SEQUENCE</scope>
    <source>
        <strain evidence="8">MADBK_172401_WGS</strain>
        <tissue evidence="8">Digestive gland</tissue>
    </source>
</reference>
<dbReference type="GO" id="GO:0032438">
    <property type="term" value="P:melanosome organization"/>
    <property type="evidence" value="ECO:0007669"/>
    <property type="project" value="TreeGrafter"/>
</dbReference>
<dbReference type="GO" id="GO:0012506">
    <property type="term" value="C:vesicle membrane"/>
    <property type="evidence" value="ECO:0007669"/>
    <property type="project" value="TreeGrafter"/>
</dbReference>
<dbReference type="Pfam" id="PF01363">
    <property type="entry name" value="FYVE"/>
    <property type="match status" value="1"/>
</dbReference>
<evidence type="ECO:0000256" key="1">
    <source>
        <dbReference type="ARBA" id="ARBA00022723"/>
    </source>
</evidence>
<dbReference type="SUPFAM" id="SSF46785">
    <property type="entry name" value="Winged helix' DNA-binding domain"/>
    <property type="match status" value="1"/>
</dbReference>
<feature type="region of interest" description="Disordered" evidence="5">
    <location>
        <begin position="494"/>
        <end position="521"/>
    </location>
</feature>
<dbReference type="InterPro" id="IPR017455">
    <property type="entry name" value="Znf_FYVE-rel"/>
</dbReference>
<keyword evidence="3" id="KW-0862">Zinc</keyword>
<sequence length="1203" mass="132877">MSRPIDSPTGLTEFGPLTPDEKPQGYGFSLSKLFQRAVRGASGTSPKHSSLSEQQNQTHPDQSRNRSGSDPLSLQSSDIHSDGGPSWLEKDVSEASGLETTSASSQDSLIGSKSGAANSSHHDRTLPNVLTRIRNILDNRGSTPQQYKDSDFKQYWLPDSVSRECYECEEKFTTFRRRHHCRVCGQIFCSRCCNSMIPGKIIGYTGELRVCTYCCKVVLSYLQSSNLAADVVADLRSLQEELLPPSLAQVSGAGSHDSALYCSSGSNTPLTTPRGTHRRRHSLGFQEEKYVGRTRYASGELQALGVHRDSGQMTAERQLLLQDSHQLHSLWSQMTAATAGLTLGSHRHRLKSFNNCFVGRDLVRWLLINDKASSQASAVAIGQALLEAGYILCISQLEQVFVDDYVLYRPLRQGSGDQERVVQEDLVCSQEVGQEPLWVKQITEDAGSPVESVGGQSVYQEPGHSVDTPSSITSSTSNYCLDFNLQDHVVSIRKPQHISSRHSSMGSDKVESKAAPELDSTPYSTTVSAALSASAQLTQQGDAVGAPAAVMAEVLQALRGHDVAQLQSGSGNQEKNNVTQDMEGALIKQRLSSLWASHETALLCQLLDSGGLSPSWADVILPIVHTVTDIIRPDVRNDSDDMDIRQYVQFKKVPGGSRGDCQIVNGAVCTKNVADKSMAVRLTDPQILLVASTIDYQRGNDNKLLAFDNLLLQSFDLEDQVFEEGESAPGKAYNLEEESSITKNATKVSLNIEDSTADINDTWSYPQLMQISKEESMEKDMESPSYGVPVPTVCALERTKLPQTVSDFSDPLHFYLNSGVSPQESPLEVTQGSVALMEQPLANSFRKAVDETILSCSPYLRYSVPYLESEAGRKCFLRKYFQKNLYFSVQFEKDNLMRRPKFSEMESKNSKSCDKKVEIQDLHCLIEIKLTNGINDKDFQAVLADFRARGGQMRNVCKCEDPASDTHNECLYIPVEKCSNGVVTVEGLPAMIAGHKAEGGNDHANKISSNTLWSGQSALMLTTNGRVDALHPFNHQRLSLLFSSYSQSSESGSPPAFCVNPWVLTMDFYGRNDIPLGAFLERYCFCPTYTCPSGQCSVAVLDHIRKFVHDTGCVDVVLRRLDTDLDVANTGAILVWSWCKICRQVTPVQPMSLETWSLSFAKYLELRFYGGSFTRRGNPGCSHSLHHDHYQYFGYKNHVAVFK</sequence>
<name>A0A8J4Z4X1_CHIOP</name>
<dbReference type="InterPro" id="IPR036390">
    <property type="entry name" value="WH_DNA-bd_sf"/>
</dbReference>
<dbReference type="SMART" id="SM00064">
    <property type="entry name" value="FYVE"/>
    <property type="match status" value="1"/>
</dbReference>
<protein>
    <submittedName>
        <fullName evidence="8">1-phosphatidylinositol 3-phosphate 5-kinase</fullName>
    </submittedName>
</protein>
<evidence type="ECO:0000256" key="3">
    <source>
        <dbReference type="ARBA" id="ARBA00022833"/>
    </source>
</evidence>
<dbReference type="Proteomes" id="UP000770661">
    <property type="component" value="Unassembled WGS sequence"/>
</dbReference>
<evidence type="ECO:0000259" key="7">
    <source>
        <dbReference type="PROSITE" id="PS50186"/>
    </source>
</evidence>
<evidence type="ECO:0000313" key="9">
    <source>
        <dbReference type="Proteomes" id="UP000770661"/>
    </source>
</evidence>
<dbReference type="Gene3D" id="3.30.40.10">
    <property type="entry name" value="Zinc/RING finger domain, C3HC4 (zinc finger)"/>
    <property type="match status" value="1"/>
</dbReference>
<keyword evidence="9" id="KW-1185">Reference proteome</keyword>
<keyword evidence="2 4" id="KW-0863">Zinc-finger</keyword>
<evidence type="ECO:0000256" key="5">
    <source>
        <dbReference type="SAM" id="MobiDB-lite"/>
    </source>
</evidence>
<dbReference type="GO" id="GO:0090385">
    <property type="term" value="P:phagosome-lysosome fusion"/>
    <property type="evidence" value="ECO:0007669"/>
    <property type="project" value="TreeGrafter"/>
</dbReference>
<feature type="compositionally biased region" description="Polar residues" evidence="5">
    <location>
        <begin position="42"/>
        <end position="78"/>
    </location>
</feature>
<feature type="compositionally biased region" description="Polar residues" evidence="5">
    <location>
        <begin position="98"/>
        <end position="119"/>
    </location>
</feature>
<dbReference type="AlphaFoldDB" id="A0A8J4Z4X1"/>
<dbReference type="Pfam" id="PF00610">
    <property type="entry name" value="DEP"/>
    <property type="match status" value="1"/>
</dbReference>
<dbReference type="GO" id="GO:0035556">
    <property type="term" value="P:intracellular signal transduction"/>
    <property type="evidence" value="ECO:0007669"/>
    <property type="project" value="InterPro"/>
</dbReference>
<dbReference type="InterPro" id="IPR036388">
    <property type="entry name" value="WH-like_DNA-bd_sf"/>
</dbReference>
<dbReference type="SMART" id="SM00049">
    <property type="entry name" value="DEP"/>
    <property type="match status" value="1"/>
</dbReference>
<evidence type="ECO:0000256" key="4">
    <source>
        <dbReference type="PROSITE-ProRule" id="PRU00091"/>
    </source>
</evidence>
<dbReference type="CDD" id="cd15725">
    <property type="entry name" value="FYVE_PIKfyve_Fab1"/>
    <property type="match status" value="1"/>
</dbReference>
<comment type="caution">
    <text evidence="8">The sequence shown here is derived from an EMBL/GenBank/DDBJ whole genome shotgun (WGS) entry which is preliminary data.</text>
</comment>
<dbReference type="InterPro" id="IPR013083">
    <property type="entry name" value="Znf_RING/FYVE/PHD"/>
</dbReference>
<accession>A0A8J4Z4X1</accession>
<keyword evidence="1" id="KW-0479">Metal-binding</keyword>
<organism evidence="8 9">
    <name type="scientific">Chionoecetes opilio</name>
    <name type="common">Atlantic snow crab</name>
    <name type="synonym">Cancer opilio</name>
    <dbReference type="NCBI Taxonomy" id="41210"/>
    <lineage>
        <taxon>Eukaryota</taxon>
        <taxon>Metazoa</taxon>
        <taxon>Ecdysozoa</taxon>
        <taxon>Arthropoda</taxon>
        <taxon>Crustacea</taxon>
        <taxon>Multicrustacea</taxon>
        <taxon>Malacostraca</taxon>
        <taxon>Eumalacostraca</taxon>
        <taxon>Eucarida</taxon>
        <taxon>Decapoda</taxon>
        <taxon>Pleocyemata</taxon>
        <taxon>Brachyura</taxon>
        <taxon>Eubrachyura</taxon>
        <taxon>Majoidea</taxon>
        <taxon>Majidae</taxon>
        <taxon>Chionoecetes</taxon>
    </lineage>
</organism>